<accession>A0A1F5VRQ5</accession>
<reference evidence="2 3" key="1">
    <citation type="journal article" date="2016" name="Nat. Commun.">
        <title>Thousands of microbial genomes shed light on interconnected biogeochemical processes in an aquifer system.</title>
        <authorList>
            <person name="Anantharaman K."/>
            <person name="Brown C.T."/>
            <person name="Hug L.A."/>
            <person name="Sharon I."/>
            <person name="Castelle C.J."/>
            <person name="Probst A.J."/>
            <person name="Thomas B.C."/>
            <person name="Singh A."/>
            <person name="Wilkins M.J."/>
            <person name="Karaoz U."/>
            <person name="Brodie E.L."/>
            <person name="Williams K.H."/>
            <person name="Hubbard S.S."/>
            <person name="Banfield J.F."/>
        </authorList>
    </citation>
    <scope>NUCLEOTIDE SEQUENCE [LARGE SCALE GENOMIC DNA]</scope>
</reference>
<keyword evidence="1" id="KW-0812">Transmembrane</keyword>
<evidence type="ECO:0000313" key="2">
    <source>
        <dbReference type="EMBL" id="OGF65731.1"/>
    </source>
</evidence>
<dbReference type="Proteomes" id="UP000178943">
    <property type="component" value="Unassembled WGS sequence"/>
</dbReference>
<evidence type="ECO:0000256" key="1">
    <source>
        <dbReference type="SAM" id="Phobius"/>
    </source>
</evidence>
<dbReference type="EMBL" id="MFGW01000106">
    <property type="protein sequence ID" value="OGF65731.1"/>
    <property type="molecule type" value="Genomic_DNA"/>
</dbReference>
<dbReference type="PROSITE" id="PS51257">
    <property type="entry name" value="PROKAR_LIPOPROTEIN"/>
    <property type="match status" value="1"/>
</dbReference>
<sequence length="249" mass="29293">MTDKRILFRGLIFILLSLMISCYLGNHLTKEKLEKLPADELVREYGKEIMRHGPCIEYERILEEIIMKKPEEVLLGVAKVFNEYDPNSFKGRMNNKRAWSHWAFALIWGIDNNKFRIRAIPEGRIALEALGKELERRKAAGEHEHKDRKGVYKSDVGMYNDMLGANSADDDIALHLQKDYQIQLSKEELNKFSDFLIAKDPAYYQWGNLDFTIPKEKRKPLEMRPYYEAYLEFKKAEQENNQESEKPVE</sequence>
<evidence type="ECO:0000313" key="3">
    <source>
        <dbReference type="Proteomes" id="UP000178943"/>
    </source>
</evidence>
<feature type="transmembrane region" description="Helical" evidence="1">
    <location>
        <begin position="6"/>
        <end position="25"/>
    </location>
</feature>
<organism evidence="2 3">
    <name type="scientific">Candidatus Fischerbacteria bacterium RBG_13_37_8</name>
    <dbReference type="NCBI Taxonomy" id="1817863"/>
    <lineage>
        <taxon>Bacteria</taxon>
        <taxon>Candidatus Fischeribacteriota</taxon>
    </lineage>
</organism>
<gene>
    <name evidence="2" type="ORF">A2Y62_08380</name>
</gene>
<protein>
    <submittedName>
        <fullName evidence="2">Uncharacterized protein</fullName>
    </submittedName>
</protein>
<keyword evidence="1" id="KW-1133">Transmembrane helix</keyword>
<proteinExistence type="predicted"/>
<dbReference type="AlphaFoldDB" id="A0A1F5VRQ5"/>
<comment type="caution">
    <text evidence="2">The sequence shown here is derived from an EMBL/GenBank/DDBJ whole genome shotgun (WGS) entry which is preliminary data.</text>
</comment>
<name>A0A1F5VRQ5_9BACT</name>
<keyword evidence="1" id="KW-0472">Membrane</keyword>